<evidence type="ECO:0000256" key="7">
    <source>
        <dbReference type="ARBA" id="ARBA00022840"/>
    </source>
</evidence>
<dbReference type="Proteomes" id="UP000886879">
    <property type="component" value="Unassembled WGS sequence"/>
</dbReference>
<evidence type="ECO:0000256" key="9">
    <source>
        <dbReference type="ARBA" id="ARBA00023204"/>
    </source>
</evidence>
<dbReference type="AlphaFoldDB" id="A0A9D0YR66"/>
<dbReference type="InterPro" id="IPR049035">
    <property type="entry name" value="ADDB_N"/>
</dbReference>
<dbReference type="SUPFAM" id="SSF52980">
    <property type="entry name" value="Restriction endonuclease-like"/>
    <property type="match status" value="1"/>
</dbReference>
<accession>A0A9D0YR66</accession>
<name>A0A9D0YR66_9FIRM</name>
<evidence type="ECO:0000259" key="11">
    <source>
        <dbReference type="Pfam" id="PF21445"/>
    </source>
</evidence>
<keyword evidence="5" id="KW-0347">Helicase</keyword>
<dbReference type="InterPro" id="IPR011604">
    <property type="entry name" value="PDDEXK-like_dom_sf"/>
</dbReference>
<evidence type="ECO:0000256" key="4">
    <source>
        <dbReference type="ARBA" id="ARBA00022801"/>
    </source>
</evidence>
<keyword evidence="1" id="KW-0540">Nuclease</keyword>
<dbReference type="GO" id="GO:0004386">
    <property type="term" value="F:helicase activity"/>
    <property type="evidence" value="ECO:0007669"/>
    <property type="project" value="UniProtKB-KW"/>
</dbReference>
<evidence type="ECO:0000313" key="12">
    <source>
        <dbReference type="EMBL" id="HIQ60413.1"/>
    </source>
</evidence>
<reference evidence="12" key="1">
    <citation type="submission" date="2020-10" db="EMBL/GenBank/DDBJ databases">
        <authorList>
            <person name="Gilroy R."/>
        </authorList>
    </citation>
    <scope>NUCLEOTIDE SEQUENCE</scope>
    <source>
        <strain evidence="12">ChiGjej2B2-12916</strain>
    </source>
</reference>
<dbReference type="SUPFAM" id="SSF52540">
    <property type="entry name" value="P-loop containing nucleoside triphosphate hydrolases"/>
    <property type="match status" value="1"/>
</dbReference>
<evidence type="ECO:0000256" key="6">
    <source>
        <dbReference type="ARBA" id="ARBA00022839"/>
    </source>
</evidence>
<evidence type="ECO:0000256" key="2">
    <source>
        <dbReference type="ARBA" id="ARBA00022741"/>
    </source>
</evidence>
<keyword evidence="9" id="KW-0234">DNA repair</keyword>
<dbReference type="GO" id="GO:0006310">
    <property type="term" value="P:DNA recombination"/>
    <property type="evidence" value="ECO:0007669"/>
    <property type="project" value="TreeGrafter"/>
</dbReference>
<dbReference type="GO" id="GO:0004527">
    <property type="term" value="F:exonuclease activity"/>
    <property type="evidence" value="ECO:0007669"/>
    <property type="project" value="UniProtKB-KW"/>
</dbReference>
<evidence type="ECO:0000256" key="3">
    <source>
        <dbReference type="ARBA" id="ARBA00022763"/>
    </source>
</evidence>
<dbReference type="Gene3D" id="3.90.320.10">
    <property type="match status" value="1"/>
</dbReference>
<dbReference type="GO" id="GO:0006281">
    <property type="term" value="P:DNA repair"/>
    <property type="evidence" value="ECO:0007669"/>
    <property type="project" value="UniProtKB-KW"/>
</dbReference>
<dbReference type="GO" id="GO:0003677">
    <property type="term" value="F:DNA binding"/>
    <property type="evidence" value="ECO:0007669"/>
    <property type="project" value="UniProtKB-KW"/>
</dbReference>
<feature type="domain" description="ATP-dependent helicase/deoxyribonuclease subunit B N-terminal" evidence="11">
    <location>
        <begin position="15"/>
        <end position="273"/>
    </location>
</feature>
<keyword evidence="2" id="KW-0547">Nucleotide-binding</keyword>
<keyword evidence="4" id="KW-0378">Hydrolase</keyword>
<keyword evidence="8" id="KW-0238">DNA-binding</keyword>
<dbReference type="InterPro" id="IPR011335">
    <property type="entry name" value="Restrct_endonuc-II-like"/>
</dbReference>
<sequence length="1093" mass="122462">MLTLLYARAGQEIRRELLERLGTSSAQRRLLLVPEQYSHESERAMCQVLGNGASRTCEVLSFTRLAGRLREVAGGGAAPVLDGGGRMLLMYAALRQCAPQLRIYRSPSRKPAFLTHVLATIDECKSCCVQPQQLLEAGEELGGQQGDKWRDIGLLYAAYEALAAQGAADPRNRLDVLAQQLTETGWARGKEIAVFGFTDFTPQEEQVLEQLMHQAHVTVALVCDPDNDPEGIFESALRAASRLKRLARRGGAGVEEQTLHRPQPSHPALAWMEGHLYGPLPDPWTAECPVTLAQAATPRQEVEWAASEIVALLRTEKVRCRDIVVCPRRLEGYGELVESVFAQYGIPVYLSAMEDVLRHPVLALVTSALAAAAQDYPYEELFRYLKTDLTPLTQDQRDTLENYVLTWNIKGSLWTRKKPWNMHPQGYGLPFSEEDTALVQRLDNLRRQVIAPLERMRKCPDQTGAGRAQALYQVLEDIDLPKRLEERAASLERRGDLNTAAQYRQLWDIVVGGLEQCALLLGDTQLEMEEFARLFALVLSQYDVGAIPVSLDRVTVGEAPRMAHKECKYLFFLGADSTAIPSCAPAAGLFSDQDRDALAALEVELASRQEEQLRRELTIVYGTCARPTQGLYVSYAQQDGAGQERGASFLYERLTQLFPTARHGDPADVACRLAAPGPALEAAGRVGQVRTALSQLPDMRDRVQRLQEAGQWRRGRLSPQGVRTLYGKAVPMSATRLDLYQSCHFCHFLRFGLKAQPRKRAKFAPSDYGTFVHAVLEEVLGQHPAPEQCRALAKEAADRYETEVLQGLEDETARFRWLFDRMKQSVLTVVDSVAGELSASQFVPVWLELGFGRGEQLPPVEVEQDGITLRLSGFVDRVDSWEHEGKRYLRVVDYKTGKKAFDFAEVEDGRGLQMLLYLFALSRNGEALFGDQTLIPAGVLYVPARTALVDGSRNTDPQAVAQEQEKQLRRQGLVLDDPAVIDAMEEAPDGKYRYLPINSRNRDCLVNEEQMRELDEYVTQVLRQAASQVAVGNIDADPYWRDAQHNACQWCEFRSACHFEECLGDTLRRRRSKRAVEFWNWMKDRMGGGDHGN</sequence>
<dbReference type="Pfam" id="PF21445">
    <property type="entry name" value="ADDB_N"/>
    <property type="match status" value="1"/>
</dbReference>
<dbReference type="PANTHER" id="PTHR30591:SF1">
    <property type="entry name" value="RECBCD ENZYME SUBUNIT RECC"/>
    <property type="match status" value="1"/>
</dbReference>
<dbReference type="GO" id="GO:0005524">
    <property type="term" value="F:ATP binding"/>
    <property type="evidence" value="ECO:0007669"/>
    <property type="project" value="UniProtKB-KW"/>
</dbReference>
<dbReference type="InterPro" id="IPR038726">
    <property type="entry name" value="PDDEXK_AddAB-type"/>
</dbReference>
<evidence type="ECO:0000256" key="1">
    <source>
        <dbReference type="ARBA" id="ARBA00022722"/>
    </source>
</evidence>
<comment type="caution">
    <text evidence="12">The sequence shown here is derived from an EMBL/GenBank/DDBJ whole genome shotgun (WGS) entry which is preliminary data.</text>
</comment>
<feature type="domain" description="PD-(D/E)XK endonuclease-like" evidence="10">
    <location>
        <begin position="732"/>
        <end position="1058"/>
    </location>
</feature>
<evidence type="ECO:0000256" key="8">
    <source>
        <dbReference type="ARBA" id="ARBA00023125"/>
    </source>
</evidence>
<keyword evidence="7" id="KW-0067">ATP-binding</keyword>
<evidence type="ECO:0000313" key="13">
    <source>
        <dbReference type="Proteomes" id="UP000886879"/>
    </source>
</evidence>
<evidence type="ECO:0000256" key="5">
    <source>
        <dbReference type="ARBA" id="ARBA00022806"/>
    </source>
</evidence>
<evidence type="ECO:0000259" key="10">
    <source>
        <dbReference type="Pfam" id="PF12705"/>
    </source>
</evidence>
<organism evidence="12 13">
    <name type="scientific">Candidatus Enterenecus faecium</name>
    <dbReference type="NCBI Taxonomy" id="2840780"/>
    <lineage>
        <taxon>Bacteria</taxon>
        <taxon>Bacillati</taxon>
        <taxon>Bacillota</taxon>
        <taxon>Clostridia</taxon>
        <taxon>Eubacteriales</taxon>
        <taxon>Candidatus Enterenecus</taxon>
    </lineage>
</organism>
<dbReference type="PANTHER" id="PTHR30591">
    <property type="entry name" value="RECBCD ENZYME SUBUNIT RECC"/>
    <property type="match status" value="1"/>
</dbReference>
<keyword evidence="3" id="KW-0227">DNA damage</keyword>
<reference evidence="12" key="2">
    <citation type="journal article" date="2021" name="PeerJ">
        <title>Extensive microbial diversity within the chicken gut microbiome revealed by metagenomics and culture.</title>
        <authorList>
            <person name="Gilroy R."/>
            <person name="Ravi A."/>
            <person name="Getino M."/>
            <person name="Pursley I."/>
            <person name="Horton D.L."/>
            <person name="Alikhan N.F."/>
            <person name="Baker D."/>
            <person name="Gharbi K."/>
            <person name="Hall N."/>
            <person name="Watson M."/>
            <person name="Adriaenssens E.M."/>
            <person name="Foster-Nyarko E."/>
            <person name="Jarju S."/>
            <person name="Secka A."/>
            <person name="Antonio M."/>
            <person name="Oren A."/>
            <person name="Chaudhuri R.R."/>
            <person name="La Ragione R."/>
            <person name="Hildebrand F."/>
            <person name="Pallen M.J."/>
        </authorList>
    </citation>
    <scope>NUCLEOTIDE SEQUENCE</scope>
    <source>
        <strain evidence="12">ChiGjej2B2-12916</strain>
    </source>
</reference>
<proteinExistence type="predicted"/>
<keyword evidence="6" id="KW-0269">Exonuclease</keyword>
<dbReference type="EMBL" id="DVFO01000021">
    <property type="protein sequence ID" value="HIQ60413.1"/>
    <property type="molecule type" value="Genomic_DNA"/>
</dbReference>
<dbReference type="Gene3D" id="3.40.50.300">
    <property type="entry name" value="P-loop containing nucleotide triphosphate hydrolases"/>
    <property type="match status" value="4"/>
</dbReference>
<dbReference type="Pfam" id="PF12705">
    <property type="entry name" value="PDDEXK_1"/>
    <property type="match status" value="1"/>
</dbReference>
<protein>
    <submittedName>
        <fullName evidence="12">Exodeoxyribonuclease V subunit gamma</fullName>
    </submittedName>
</protein>
<gene>
    <name evidence="12" type="ORF">IAD31_02305</name>
</gene>
<dbReference type="InterPro" id="IPR027417">
    <property type="entry name" value="P-loop_NTPase"/>
</dbReference>